<organism evidence="4 5">
    <name type="scientific">Alkalibacterium putridalgicola</name>
    <dbReference type="NCBI Taxonomy" id="426703"/>
    <lineage>
        <taxon>Bacteria</taxon>
        <taxon>Bacillati</taxon>
        <taxon>Bacillota</taxon>
        <taxon>Bacilli</taxon>
        <taxon>Lactobacillales</taxon>
        <taxon>Carnobacteriaceae</taxon>
        <taxon>Alkalibacterium</taxon>
    </lineage>
</organism>
<dbReference type="InterPro" id="IPR041427">
    <property type="entry name" value="AbiJ-NTD3"/>
</dbReference>
<keyword evidence="6" id="KW-1185">Reference proteome</keyword>
<evidence type="ECO:0000313" key="6">
    <source>
        <dbReference type="Proteomes" id="UP000321425"/>
    </source>
</evidence>
<evidence type="ECO:0000313" key="3">
    <source>
        <dbReference type="EMBL" id="GEK88627.1"/>
    </source>
</evidence>
<dbReference type="Proteomes" id="UP000198548">
    <property type="component" value="Unassembled WGS sequence"/>
</dbReference>
<feature type="domain" description="Abortive infection protein-like C-terminal" evidence="1">
    <location>
        <begin position="223"/>
        <end position="304"/>
    </location>
</feature>
<dbReference type="OrthoDB" id="5106738at2"/>
<dbReference type="EMBL" id="FOBL01000023">
    <property type="protein sequence ID" value="SEM06194.1"/>
    <property type="molecule type" value="Genomic_DNA"/>
</dbReference>
<name>A0A1H7VB09_9LACT</name>
<evidence type="ECO:0000259" key="2">
    <source>
        <dbReference type="Pfam" id="PF18860"/>
    </source>
</evidence>
<evidence type="ECO:0000259" key="1">
    <source>
        <dbReference type="Pfam" id="PF14355"/>
    </source>
</evidence>
<sequence>MLNGTQEGKLIISDLSKRDIFDLLRVGLYEREFQYFGKYSEIAFLNRIVNLDELPSSDSRFSNMKQDIRQHTINNDDWELDWVFDNEILNLTNDNDLFVKFINNIFHPLVRDEVSEWRSYLNQINEILKFDKMELRVTKEFSGRPVYEIVSITNGGLIEDYTEELKVKFSSEYIDSQVSIMLENIESNPNVAIGKAKELMESCAKTILDELGSEYDRKMEFTPLLKLVMKELGLTANTQEKEKESGKIAAKILGNLNAIPQNMAELRNTFGDGHGKAKTFVSLPPRYARLAVGTSTTIVYFLWETYQEKHSVF</sequence>
<reference evidence="3 6" key="2">
    <citation type="submission" date="2019-07" db="EMBL/GenBank/DDBJ databases">
        <title>Whole genome shotgun sequence of Alkalibacterium putridalgicola NBRC 103243.</title>
        <authorList>
            <person name="Hosoyama A."/>
            <person name="Uohara A."/>
            <person name="Ohji S."/>
            <person name="Ichikawa N."/>
        </authorList>
    </citation>
    <scope>NUCLEOTIDE SEQUENCE [LARGE SCALE GENOMIC DNA]</scope>
    <source>
        <strain evidence="3 6">NBRC 103243</strain>
    </source>
</reference>
<dbReference type="Pfam" id="PF14355">
    <property type="entry name" value="Abi_C"/>
    <property type="match status" value="1"/>
</dbReference>
<dbReference type="AlphaFoldDB" id="A0A1H7VB09"/>
<evidence type="ECO:0000313" key="4">
    <source>
        <dbReference type="EMBL" id="SEM06194.1"/>
    </source>
</evidence>
<dbReference type="Pfam" id="PF18860">
    <property type="entry name" value="AbiJ_NTD3"/>
    <property type="match status" value="1"/>
</dbReference>
<feature type="domain" description="AbiJ-NTD3" evidence="2">
    <location>
        <begin position="12"/>
        <end position="156"/>
    </location>
</feature>
<dbReference type="InterPro" id="IPR026001">
    <property type="entry name" value="Abi-like_C"/>
</dbReference>
<dbReference type="Proteomes" id="UP000321425">
    <property type="component" value="Unassembled WGS sequence"/>
</dbReference>
<reference evidence="4 5" key="1">
    <citation type="submission" date="2016-10" db="EMBL/GenBank/DDBJ databases">
        <authorList>
            <person name="de Groot N.N."/>
        </authorList>
    </citation>
    <scope>NUCLEOTIDE SEQUENCE [LARGE SCALE GENOMIC DNA]</scope>
    <source>
        <strain evidence="4 5">DSM 19182</strain>
    </source>
</reference>
<dbReference type="EMBL" id="BJUX01000005">
    <property type="protein sequence ID" value="GEK88627.1"/>
    <property type="molecule type" value="Genomic_DNA"/>
</dbReference>
<gene>
    <name evidence="3" type="ORF">APU01nite_06660</name>
    <name evidence="4" type="ORF">SAMN04488100_12316</name>
</gene>
<protein>
    <submittedName>
        <fullName evidence="4">Abortive infection C-terminus</fullName>
    </submittedName>
</protein>
<dbReference type="STRING" id="426703.SAMN04488100_12316"/>
<proteinExistence type="predicted"/>
<dbReference type="RefSeq" id="WP_091488809.1">
    <property type="nucleotide sequence ID" value="NZ_BJUX01000005.1"/>
</dbReference>
<accession>A0A1H7VB09</accession>
<evidence type="ECO:0000313" key="5">
    <source>
        <dbReference type="Proteomes" id="UP000198548"/>
    </source>
</evidence>